<proteinExistence type="predicted"/>
<evidence type="ECO:0000313" key="2">
    <source>
        <dbReference type="EMBL" id="KAG9396355.1"/>
    </source>
</evidence>
<dbReference type="Gene3D" id="6.10.250.90">
    <property type="match status" value="1"/>
</dbReference>
<keyword evidence="3" id="KW-1185">Reference proteome</keyword>
<dbReference type="EMBL" id="JAHDYR010000006">
    <property type="protein sequence ID" value="KAG9396355.1"/>
    <property type="molecule type" value="Genomic_DNA"/>
</dbReference>
<accession>A0A8J6EB61</accession>
<evidence type="ECO:0000256" key="1">
    <source>
        <dbReference type="SAM" id="Coils"/>
    </source>
</evidence>
<sequence length="248" mass="27947">MGSDNEDYDVIDIEDLEADLSDFYGDGTDNTFEATMTMKMVAAPSYIVMHMSENPLKWAHEAHMVEFDALKEEAASLRARLADIKQHGAAAPVELETEFMRTKKLAEYLKARIHDTEDTSKRDNKVFQHQVGSLIGWLPEYVSPDHPVARMKRASGPGRRVLRAETVRAPGKPVQSFYFLEEVNAVDKTHKLALLGYHMGTDPADFTETLEDLSENTRVDVSLAKDIPTIMAACYNEIFADETIRFTD</sequence>
<keyword evidence="1" id="KW-0175">Coiled coil</keyword>
<organism evidence="2 3">
    <name type="scientific">Carpediemonas membranifera</name>
    <dbReference type="NCBI Taxonomy" id="201153"/>
    <lineage>
        <taxon>Eukaryota</taxon>
        <taxon>Metamonada</taxon>
        <taxon>Carpediemonas-like organisms</taxon>
        <taxon>Carpediemonas</taxon>
    </lineage>
</organism>
<evidence type="ECO:0000313" key="3">
    <source>
        <dbReference type="Proteomes" id="UP000717585"/>
    </source>
</evidence>
<gene>
    <name evidence="2" type="ORF">J8273_2086</name>
</gene>
<feature type="coiled-coil region" evidence="1">
    <location>
        <begin position="60"/>
        <end position="87"/>
    </location>
</feature>
<name>A0A8J6EB61_9EUKA</name>
<protein>
    <submittedName>
        <fullName evidence="2">Mitotic spindle assembly checkpoint protein MAD1</fullName>
    </submittedName>
</protein>
<dbReference type="Proteomes" id="UP000717585">
    <property type="component" value="Unassembled WGS sequence"/>
</dbReference>
<reference evidence="2" key="1">
    <citation type="submission" date="2021-05" db="EMBL/GenBank/DDBJ databases">
        <title>A free-living protist that lacks canonical eukaryotic 1 DNA replication and segregation systems.</title>
        <authorList>
            <person name="Salas-Leiva D.E."/>
            <person name="Tromer E.C."/>
            <person name="Curtis B.A."/>
            <person name="Jerlstrom-Hultqvist J."/>
            <person name="Kolisko M."/>
            <person name="Yi Z."/>
            <person name="Salas-Leiva J.S."/>
            <person name="Gallot-Lavallee L."/>
            <person name="Kops G.J.P.L."/>
            <person name="Archibald J.M."/>
            <person name="Simpson A.G.B."/>
            <person name="Roger A.J."/>
        </authorList>
    </citation>
    <scope>NUCLEOTIDE SEQUENCE</scope>
    <source>
        <strain evidence="2">BICM</strain>
    </source>
</reference>
<dbReference type="AlphaFoldDB" id="A0A8J6EB61"/>
<comment type="caution">
    <text evidence="2">The sequence shown here is derived from an EMBL/GenBank/DDBJ whole genome shotgun (WGS) entry which is preliminary data.</text>
</comment>